<dbReference type="InterPro" id="IPR013785">
    <property type="entry name" value="Aldolase_TIM"/>
</dbReference>
<feature type="binding site" evidence="13">
    <location>
        <position position="423"/>
    </location>
    <ligand>
        <name>4-amino-2-methyl-5-(diphosphooxymethyl)pyrimidine</name>
        <dbReference type="ChEBI" id="CHEBI:57841"/>
    </ligand>
</feature>
<dbReference type="Gene3D" id="3.20.20.70">
    <property type="entry name" value="Aldolase class I"/>
    <property type="match status" value="1"/>
</dbReference>
<dbReference type="Pfam" id="PF08543">
    <property type="entry name" value="Phos_pyr_kin"/>
    <property type="match status" value="1"/>
</dbReference>
<comment type="catalytic activity">
    <reaction evidence="10 13">
        <text>4-methyl-5-(2-phosphooxyethyl)-thiazole + 4-amino-2-methyl-5-(diphosphooxymethyl)pyrimidine + H(+) = thiamine phosphate + diphosphate</text>
        <dbReference type="Rhea" id="RHEA:22328"/>
        <dbReference type="ChEBI" id="CHEBI:15378"/>
        <dbReference type="ChEBI" id="CHEBI:33019"/>
        <dbReference type="ChEBI" id="CHEBI:37575"/>
        <dbReference type="ChEBI" id="CHEBI:57841"/>
        <dbReference type="ChEBI" id="CHEBI:58296"/>
        <dbReference type="EC" id="2.5.1.3"/>
    </reaction>
</comment>
<comment type="catalytic activity">
    <reaction evidence="11 13">
        <text>2-(2-carboxy-4-methylthiazol-5-yl)ethyl phosphate + 4-amino-2-methyl-5-(diphosphooxymethyl)pyrimidine + 2 H(+) = thiamine phosphate + CO2 + diphosphate</text>
        <dbReference type="Rhea" id="RHEA:47848"/>
        <dbReference type="ChEBI" id="CHEBI:15378"/>
        <dbReference type="ChEBI" id="CHEBI:16526"/>
        <dbReference type="ChEBI" id="CHEBI:33019"/>
        <dbReference type="ChEBI" id="CHEBI:37575"/>
        <dbReference type="ChEBI" id="CHEBI:57841"/>
        <dbReference type="ChEBI" id="CHEBI:62890"/>
        <dbReference type="EC" id="2.5.1.3"/>
    </reaction>
</comment>
<dbReference type="InterPro" id="IPR036206">
    <property type="entry name" value="ThiamineP_synth_sf"/>
</dbReference>
<feature type="binding site" evidence="13">
    <location>
        <begin position="323"/>
        <end position="327"/>
    </location>
    <ligand>
        <name>4-amino-2-methyl-5-(diphosphooxymethyl)pyrimidine</name>
        <dbReference type="ChEBI" id="CHEBI:57841"/>
    </ligand>
</feature>
<dbReference type="CDD" id="cd01169">
    <property type="entry name" value="HMPP_kinase"/>
    <property type="match status" value="1"/>
</dbReference>
<dbReference type="RefSeq" id="WP_237444192.1">
    <property type="nucleotide sequence ID" value="NZ_CAKLPX010000001.1"/>
</dbReference>
<proteinExistence type="inferred from homology"/>
<feature type="domain" description="Thiamine phosphate synthase/TenI" evidence="14">
    <location>
        <begin position="307"/>
        <end position="476"/>
    </location>
</feature>
<feature type="binding site" evidence="13">
    <location>
        <position position="355"/>
    </location>
    <ligand>
        <name>4-amino-2-methyl-5-(diphosphooxymethyl)pyrimidine</name>
        <dbReference type="ChEBI" id="CHEBI:57841"/>
    </ligand>
</feature>
<evidence type="ECO:0000256" key="1">
    <source>
        <dbReference type="ARBA" id="ARBA00005165"/>
    </source>
</evidence>
<evidence type="ECO:0000256" key="9">
    <source>
        <dbReference type="ARBA" id="ARBA00023268"/>
    </source>
</evidence>
<evidence type="ECO:0000256" key="11">
    <source>
        <dbReference type="ARBA" id="ARBA00047851"/>
    </source>
</evidence>
<dbReference type="InterPro" id="IPR004399">
    <property type="entry name" value="HMP/HMP-P_kinase_dom"/>
</dbReference>
<dbReference type="Pfam" id="PF02581">
    <property type="entry name" value="TMP-TENI"/>
    <property type="match status" value="1"/>
</dbReference>
<evidence type="ECO:0000259" key="15">
    <source>
        <dbReference type="Pfam" id="PF08543"/>
    </source>
</evidence>
<evidence type="ECO:0000256" key="10">
    <source>
        <dbReference type="ARBA" id="ARBA00047334"/>
    </source>
</evidence>
<evidence type="ECO:0000256" key="5">
    <source>
        <dbReference type="ARBA" id="ARBA00022777"/>
    </source>
</evidence>
<keyword evidence="7 13" id="KW-0460">Magnesium</keyword>
<feature type="domain" description="Pyridoxamine kinase/Phosphomethylpyrimidine kinase" evidence="15">
    <location>
        <begin position="14"/>
        <end position="265"/>
    </location>
</feature>
<feature type="binding site" evidence="13">
    <location>
        <position position="375"/>
    </location>
    <ligand>
        <name>Mg(2+)</name>
        <dbReference type="ChEBI" id="CHEBI:18420"/>
    </ligand>
</feature>
<dbReference type="PANTHER" id="PTHR20858:SF17">
    <property type="entry name" value="HYDROXYMETHYLPYRIMIDINE_PHOSPHOMETHYLPYRIMIDINE KINASE THI20-RELATED"/>
    <property type="match status" value="1"/>
</dbReference>
<dbReference type="CDD" id="cd00564">
    <property type="entry name" value="TMP_TenI"/>
    <property type="match status" value="1"/>
</dbReference>
<evidence type="ECO:0000313" key="16">
    <source>
        <dbReference type="EMBL" id="CAH0991547.1"/>
    </source>
</evidence>
<comment type="function">
    <text evidence="13">Condenses 4-methyl-5-(beta-hydroxyethyl)thiazole monophosphate (THZ-P) and 2-methyl-4-amino-5-hydroxymethyl pyrimidine pyrophosphate (HMP-PP) to form thiamine monophosphate (TMP).</text>
</comment>
<evidence type="ECO:0000256" key="8">
    <source>
        <dbReference type="ARBA" id="ARBA00022977"/>
    </source>
</evidence>
<keyword evidence="8 13" id="KW-0784">Thiamine biosynthesis</keyword>
<keyword evidence="5" id="KW-0418">Kinase</keyword>
<comment type="cofactor">
    <cofactor evidence="13">
        <name>Mg(2+)</name>
        <dbReference type="ChEBI" id="CHEBI:18420"/>
    </cofactor>
    <text evidence="13">Binds 1 Mg(2+) ion per subunit.</text>
</comment>
<feature type="binding site" evidence="13">
    <location>
        <begin position="473"/>
        <end position="474"/>
    </location>
    <ligand>
        <name>2-[(2R,5Z)-2-carboxy-4-methylthiazol-5(2H)-ylidene]ethyl phosphate</name>
        <dbReference type="ChEBI" id="CHEBI:62899"/>
    </ligand>
</feature>
<sequence>MNKKPIVWTIAGSDSGGGAGIQADLATFNDFSVHGCTVITALTAQNSVAVSAIEATPVAHIQAEIAALNTDLPATAIKLGMLFNHEIINTVADFVAGLTIPVVCDPVMISTSGSLLLDEGARSSLIDRLFPHCSLITPNIPEAEALTSMVASSPEKIEEMAEVILASGAAAVLIKGGHNHFSPDNQGLDGNYCYDFFIDKQQRFWLRGDLIDNGNNHGSGCTLSSAIAALLARGLDIEDAVTAAKAYISEGIDAGEQLGQSHGPIAHMGFPSKSQHLPKLFKQFPKTKKIAFVREVDKLGLYPVVDSSEWVARLLSLGVKTIQLRVKDLSGDALRAEVEHVVALSQQYQARLYINDYWQLAIDCGAYGVHLGQEDLDDASVEAIAAAGLRLGVSTHAWSELARAHAIGPSYIAIGPIYSTTTKEMRFGPQGLQQLSQWLQVTMPCYPVVAIGGIDLPRAIEVNKTGVGSIALVSAITKAKDWRLATEQLIAAVGTGHS</sequence>
<comment type="caution">
    <text evidence="16">The sequence shown here is derived from an EMBL/GenBank/DDBJ whole genome shotgun (WGS) entry which is preliminary data.</text>
</comment>
<keyword evidence="17" id="KW-1185">Reference proteome</keyword>
<feature type="binding site" evidence="13">
    <location>
        <position position="356"/>
    </location>
    <ligand>
        <name>Mg(2+)</name>
        <dbReference type="ChEBI" id="CHEBI:18420"/>
    </ligand>
</feature>
<comment type="similarity">
    <text evidence="13">Belongs to the thiamine-phosphate synthase family.</text>
</comment>
<reference evidence="16" key="1">
    <citation type="submission" date="2021-12" db="EMBL/GenBank/DDBJ databases">
        <authorList>
            <person name="Rodrigo-Torres L."/>
            <person name="Arahal R. D."/>
            <person name="Lucena T."/>
        </authorList>
    </citation>
    <scope>NUCLEOTIDE SEQUENCE</scope>
    <source>
        <strain evidence="16">CECT 8267</strain>
    </source>
</reference>
<feature type="binding site" evidence="13">
    <location>
        <position position="453"/>
    </location>
    <ligand>
        <name>2-[(2R,5Z)-2-carboxy-4-methylthiazol-5(2H)-ylidene]ethyl phosphate</name>
        <dbReference type="ChEBI" id="CHEBI:62899"/>
    </ligand>
</feature>
<dbReference type="HAMAP" id="MF_00097">
    <property type="entry name" value="TMP_synthase"/>
    <property type="match status" value="1"/>
</dbReference>
<evidence type="ECO:0000256" key="7">
    <source>
        <dbReference type="ARBA" id="ARBA00022842"/>
    </source>
</evidence>
<dbReference type="EC" id="2.5.1.3" evidence="13"/>
<dbReference type="Gene3D" id="3.40.1190.20">
    <property type="match status" value="1"/>
</dbReference>
<dbReference type="InterPro" id="IPR013749">
    <property type="entry name" value="PM/HMP-P_kinase-1"/>
</dbReference>
<dbReference type="NCBIfam" id="TIGR00097">
    <property type="entry name" value="HMP-P_kinase"/>
    <property type="match status" value="1"/>
</dbReference>
<keyword evidence="2 13" id="KW-0808">Transferase</keyword>
<dbReference type="InterPro" id="IPR022998">
    <property type="entry name" value="ThiamineP_synth_TenI"/>
</dbReference>
<dbReference type="GO" id="GO:0004789">
    <property type="term" value="F:thiamine-phosphate diphosphorylase activity"/>
    <property type="evidence" value="ECO:0007669"/>
    <property type="project" value="UniProtKB-EC"/>
</dbReference>
<keyword evidence="4" id="KW-0547">Nucleotide-binding</keyword>
<evidence type="ECO:0000313" key="17">
    <source>
        <dbReference type="Proteomes" id="UP000838100"/>
    </source>
</evidence>
<evidence type="ECO:0000256" key="6">
    <source>
        <dbReference type="ARBA" id="ARBA00022840"/>
    </source>
</evidence>
<feature type="binding site" evidence="13">
    <location>
        <position position="394"/>
    </location>
    <ligand>
        <name>4-amino-2-methyl-5-(diphosphooxymethyl)pyrimidine</name>
        <dbReference type="ChEBI" id="CHEBI:57841"/>
    </ligand>
</feature>
<comment type="catalytic activity">
    <reaction evidence="12 13">
        <text>2-[(2R,5Z)-2-carboxy-4-methylthiazol-5(2H)-ylidene]ethyl phosphate + 4-amino-2-methyl-5-(diphosphooxymethyl)pyrimidine + 2 H(+) = thiamine phosphate + CO2 + diphosphate</text>
        <dbReference type="Rhea" id="RHEA:47844"/>
        <dbReference type="ChEBI" id="CHEBI:15378"/>
        <dbReference type="ChEBI" id="CHEBI:16526"/>
        <dbReference type="ChEBI" id="CHEBI:33019"/>
        <dbReference type="ChEBI" id="CHEBI:37575"/>
        <dbReference type="ChEBI" id="CHEBI:57841"/>
        <dbReference type="ChEBI" id="CHEBI:62899"/>
        <dbReference type="EC" id="2.5.1.3"/>
    </reaction>
</comment>
<dbReference type="NCBIfam" id="TIGR00693">
    <property type="entry name" value="thiE"/>
    <property type="match status" value="1"/>
</dbReference>
<dbReference type="EMBL" id="CAKLPX010000001">
    <property type="protein sequence ID" value="CAH0991547.1"/>
    <property type="molecule type" value="Genomic_DNA"/>
</dbReference>
<dbReference type="InterPro" id="IPR029056">
    <property type="entry name" value="Ribokinase-like"/>
</dbReference>
<dbReference type="PANTHER" id="PTHR20858">
    <property type="entry name" value="PHOSPHOMETHYLPYRIMIDINE KINASE"/>
    <property type="match status" value="1"/>
</dbReference>
<accession>A0ABN8EGS7</accession>
<evidence type="ECO:0000259" key="14">
    <source>
        <dbReference type="Pfam" id="PF02581"/>
    </source>
</evidence>
<dbReference type="InterPro" id="IPR034291">
    <property type="entry name" value="TMP_synthase"/>
</dbReference>
<dbReference type="SUPFAM" id="SSF53613">
    <property type="entry name" value="Ribokinase-like"/>
    <property type="match status" value="1"/>
</dbReference>
<protein>
    <recommendedName>
        <fullName evidence="13">Thiamine-phosphate synthase</fullName>
        <shortName evidence="13">TP synthase</shortName>
        <shortName evidence="13">TPS</shortName>
        <ecNumber evidence="13">2.5.1.3</ecNumber>
    </recommendedName>
    <alternativeName>
        <fullName evidence="13">Thiamine-phosphate pyrophosphorylase</fullName>
        <shortName evidence="13">TMP pyrophosphorylase</shortName>
        <shortName evidence="13">TMP-PPase</shortName>
    </alternativeName>
</protein>
<gene>
    <name evidence="13 16" type="primary">thiE</name>
    <name evidence="16" type="ORF">SIN8267_01655</name>
</gene>
<keyword evidence="9" id="KW-0511">Multifunctional enzyme</keyword>
<evidence type="ECO:0000256" key="12">
    <source>
        <dbReference type="ARBA" id="ARBA00047883"/>
    </source>
</evidence>
<evidence type="ECO:0000256" key="13">
    <source>
        <dbReference type="HAMAP-Rule" id="MF_00097"/>
    </source>
</evidence>
<keyword evidence="3 13" id="KW-0479">Metal-binding</keyword>
<organism evidence="16 17">
    <name type="scientific">Sinobacterium norvegicum</name>
    <dbReference type="NCBI Taxonomy" id="1641715"/>
    <lineage>
        <taxon>Bacteria</taxon>
        <taxon>Pseudomonadati</taxon>
        <taxon>Pseudomonadota</taxon>
        <taxon>Gammaproteobacteria</taxon>
        <taxon>Cellvibrionales</taxon>
        <taxon>Spongiibacteraceae</taxon>
        <taxon>Sinobacterium</taxon>
    </lineage>
</organism>
<dbReference type="Proteomes" id="UP000838100">
    <property type="component" value="Unassembled WGS sequence"/>
</dbReference>
<keyword evidence="6" id="KW-0067">ATP-binding</keyword>
<feature type="binding site" evidence="13">
    <location>
        <begin position="420"/>
        <end position="422"/>
    </location>
    <ligand>
        <name>2-[(2R,5Z)-2-carboxy-4-methylthiazol-5(2H)-ylidene]ethyl phosphate</name>
        <dbReference type="ChEBI" id="CHEBI:62899"/>
    </ligand>
</feature>
<comment type="pathway">
    <text evidence="1 13">Cofactor biosynthesis; thiamine diphosphate biosynthesis; thiamine phosphate from 4-amino-2-methyl-5-diphosphomethylpyrimidine and 4-methyl-5-(2-phosphoethyl)-thiazole: step 1/1.</text>
</comment>
<evidence type="ECO:0000256" key="3">
    <source>
        <dbReference type="ARBA" id="ARBA00022723"/>
    </source>
</evidence>
<dbReference type="NCBIfam" id="NF002904">
    <property type="entry name" value="PRK03512.1"/>
    <property type="match status" value="1"/>
</dbReference>
<evidence type="ECO:0000256" key="2">
    <source>
        <dbReference type="ARBA" id="ARBA00022679"/>
    </source>
</evidence>
<dbReference type="SUPFAM" id="SSF51391">
    <property type="entry name" value="Thiamin phosphate synthase"/>
    <property type="match status" value="1"/>
</dbReference>
<name>A0ABN8EGS7_9GAMM</name>
<evidence type="ECO:0000256" key="4">
    <source>
        <dbReference type="ARBA" id="ARBA00022741"/>
    </source>
</evidence>